<proteinExistence type="predicted"/>
<evidence type="ECO:0000313" key="1">
    <source>
        <dbReference type="EMBL" id="KAK6541595.1"/>
    </source>
</evidence>
<accession>A0AAV9XHM3</accession>
<keyword evidence="2" id="KW-1185">Reference proteome</keyword>
<sequence>MFVLIYVEKDGKQKQRWSLERRTGGKHHFVDRLKDSSPSERPSNIGIKRKLGDTDFTVVNVEKRDGNIKRWLVAARNPTCSQVSGETLFFLDYAKQELETKRPKSYLPRCHFGKCTEAVCVAKCTLLALLEAPRK</sequence>
<dbReference type="EMBL" id="JAVHJO010000003">
    <property type="protein sequence ID" value="KAK6541595.1"/>
    <property type="molecule type" value="Genomic_DNA"/>
</dbReference>
<dbReference type="AlphaFoldDB" id="A0AAV9XHM3"/>
<evidence type="ECO:0000313" key="2">
    <source>
        <dbReference type="Proteomes" id="UP001365542"/>
    </source>
</evidence>
<protein>
    <submittedName>
        <fullName evidence="1">Uncharacterized protein</fullName>
    </submittedName>
</protein>
<reference evidence="1 2" key="1">
    <citation type="submission" date="2019-10" db="EMBL/GenBank/DDBJ databases">
        <authorList>
            <person name="Palmer J.M."/>
        </authorList>
    </citation>
    <scope>NUCLEOTIDE SEQUENCE [LARGE SCALE GENOMIC DNA]</scope>
    <source>
        <strain evidence="1 2">TWF694</strain>
    </source>
</reference>
<name>A0AAV9XHM3_9PEZI</name>
<gene>
    <name evidence="1" type="ORF">TWF694_007396</name>
</gene>
<comment type="caution">
    <text evidence="1">The sequence shown here is derived from an EMBL/GenBank/DDBJ whole genome shotgun (WGS) entry which is preliminary data.</text>
</comment>
<organism evidence="1 2">
    <name type="scientific">Orbilia ellipsospora</name>
    <dbReference type="NCBI Taxonomy" id="2528407"/>
    <lineage>
        <taxon>Eukaryota</taxon>
        <taxon>Fungi</taxon>
        <taxon>Dikarya</taxon>
        <taxon>Ascomycota</taxon>
        <taxon>Pezizomycotina</taxon>
        <taxon>Orbiliomycetes</taxon>
        <taxon>Orbiliales</taxon>
        <taxon>Orbiliaceae</taxon>
        <taxon>Orbilia</taxon>
    </lineage>
</organism>
<dbReference type="Proteomes" id="UP001365542">
    <property type="component" value="Unassembled WGS sequence"/>
</dbReference>